<dbReference type="InterPro" id="IPR011006">
    <property type="entry name" value="CheY-like_superfamily"/>
</dbReference>
<dbReference type="SMART" id="SM00448">
    <property type="entry name" value="REC"/>
    <property type="match status" value="1"/>
</dbReference>
<dbReference type="Pfam" id="PF00072">
    <property type="entry name" value="Response_reg"/>
    <property type="match status" value="1"/>
</dbReference>
<evidence type="ECO:0000256" key="5">
    <source>
        <dbReference type="ARBA" id="ARBA00023163"/>
    </source>
</evidence>
<name>B1ZMV8_OPITP</name>
<dbReference type="FunFam" id="3.40.50.300:FF:000006">
    <property type="entry name" value="DNA-binding transcriptional regulator NtrC"/>
    <property type="match status" value="1"/>
</dbReference>
<dbReference type="Pfam" id="PF00158">
    <property type="entry name" value="Sigma54_activat"/>
    <property type="match status" value="1"/>
</dbReference>
<dbReference type="GO" id="GO:0000160">
    <property type="term" value="P:phosphorelay signal transduction system"/>
    <property type="evidence" value="ECO:0007669"/>
    <property type="project" value="InterPro"/>
</dbReference>
<accession>B1ZMV8</accession>
<dbReference type="PROSITE" id="PS00688">
    <property type="entry name" value="SIGMA54_INTERACT_3"/>
    <property type="match status" value="1"/>
</dbReference>
<evidence type="ECO:0000259" key="7">
    <source>
        <dbReference type="PROSITE" id="PS50045"/>
    </source>
</evidence>
<dbReference type="PROSITE" id="PS00675">
    <property type="entry name" value="SIGMA54_INTERACT_1"/>
    <property type="match status" value="1"/>
</dbReference>
<sequence>MVPSVLIVDDEKHTREGLQQALVDSYDVSLAASADEAFNLMDAQPFDVIVTDLRMPGKSGLKVIDKALAQPNRPAVLMMTAYGNIETAVEAMKRGAVDFLTKPVNIERLEVLIQRALKAKTLEVEVKQLHERLDEKFSFEGIIGNSPKLHEVIDRVKLVAPSRATILIEGESGTGKELIAQAIHQSSSRSRGPFLAVHCAALSENLLESELFGHERGSFTGATERRIGRFESADGGTLFLDEIGEISASTQVKLLRFLETKSIERVGGSKPIDLDVRLVAATNRTLEQLVRDGKFREDLFFRLNVVRITMPPLRERAEDVPLLLGHYITAFSEENGVPPLTIEPGALATLQAYPWPGNIRELRNFCENAVVLRRGRSLSEYDLEPRYRDATLAGATGPAPTPGAPGSTVLGGAVPTSFSVEENEKRLLREALIKSRGNRTKAAELMGISRRTLHRKIAQWPELDVVD</sequence>
<keyword evidence="5" id="KW-0804">Transcription</keyword>
<dbReference type="GO" id="GO:0005524">
    <property type="term" value="F:ATP binding"/>
    <property type="evidence" value="ECO:0007669"/>
    <property type="project" value="UniProtKB-KW"/>
</dbReference>
<dbReference type="InterPro" id="IPR027417">
    <property type="entry name" value="P-loop_NTPase"/>
</dbReference>
<evidence type="ECO:0000313" key="10">
    <source>
        <dbReference type="Proteomes" id="UP000007013"/>
    </source>
</evidence>
<organism evidence="9 10">
    <name type="scientific">Opitutus terrae (strain DSM 11246 / JCM 15787 / PB90-1)</name>
    <dbReference type="NCBI Taxonomy" id="452637"/>
    <lineage>
        <taxon>Bacteria</taxon>
        <taxon>Pseudomonadati</taxon>
        <taxon>Verrucomicrobiota</taxon>
        <taxon>Opitutia</taxon>
        <taxon>Opitutales</taxon>
        <taxon>Opitutaceae</taxon>
        <taxon>Opitutus</taxon>
    </lineage>
</organism>
<evidence type="ECO:0000256" key="1">
    <source>
        <dbReference type="ARBA" id="ARBA00022741"/>
    </source>
</evidence>
<feature type="domain" description="Response regulatory" evidence="8">
    <location>
        <begin position="4"/>
        <end position="117"/>
    </location>
</feature>
<dbReference type="AlphaFoldDB" id="B1ZMV8"/>
<dbReference type="PANTHER" id="PTHR32071">
    <property type="entry name" value="TRANSCRIPTIONAL REGULATORY PROTEIN"/>
    <property type="match status" value="1"/>
</dbReference>
<dbReference type="PRINTS" id="PR01590">
    <property type="entry name" value="HTHFIS"/>
</dbReference>
<keyword evidence="4" id="KW-0238">DNA-binding</keyword>
<dbReference type="STRING" id="452637.Oter_2103"/>
<dbReference type="Pfam" id="PF02954">
    <property type="entry name" value="HTH_8"/>
    <property type="match status" value="1"/>
</dbReference>
<dbReference type="EMBL" id="CP001032">
    <property type="protein sequence ID" value="ACB75386.1"/>
    <property type="molecule type" value="Genomic_DNA"/>
</dbReference>
<dbReference type="InterPro" id="IPR025662">
    <property type="entry name" value="Sigma_54_int_dom_ATP-bd_1"/>
</dbReference>
<reference evidence="9 10" key="1">
    <citation type="journal article" date="2011" name="J. Bacteriol.">
        <title>Genome sequence of the verrucomicrobium Opitutus terrae PB90-1, an abundant inhabitant of rice paddy soil ecosystems.</title>
        <authorList>
            <person name="van Passel M.W."/>
            <person name="Kant R."/>
            <person name="Palva A."/>
            <person name="Copeland A."/>
            <person name="Lucas S."/>
            <person name="Lapidus A."/>
            <person name="Glavina del Rio T."/>
            <person name="Pitluck S."/>
            <person name="Goltsman E."/>
            <person name="Clum A."/>
            <person name="Sun H."/>
            <person name="Schmutz J."/>
            <person name="Larimer F.W."/>
            <person name="Land M.L."/>
            <person name="Hauser L."/>
            <person name="Kyrpides N."/>
            <person name="Mikhailova N."/>
            <person name="Richardson P.P."/>
            <person name="Janssen P.H."/>
            <person name="de Vos W.M."/>
            <person name="Smidt H."/>
        </authorList>
    </citation>
    <scope>NUCLEOTIDE SEQUENCE [LARGE SCALE GENOMIC DNA]</scope>
    <source>
        <strain evidence="10">DSM 11246 / JCM 15787 / PB90-1</strain>
    </source>
</reference>
<dbReference type="SUPFAM" id="SSF52540">
    <property type="entry name" value="P-loop containing nucleoside triphosphate hydrolases"/>
    <property type="match status" value="1"/>
</dbReference>
<dbReference type="InterPro" id="IPR009057">
    <property type="entry name" value="Homeodomain-like_sf"/>
</dbReference>
<dbReference type="PROSITE" id="PS50110">
    <property type="entry name" value="RESPONSE_REGULATORY"/>
    <property type="match status" value="1"/>
</dbReference>
<dbReference type="InterPro" id="IPR002078">
    <property type="entry name" value="Sigma_54_int"/>
</dbReference>
<evidence type="ECO:0000256" key="4">
    <source>
        <dbReference type="ARBA" id="ARBA00023125"/>
    </source>
</evidence>
<dbReference type="Gene3D" id="3.40.50.300">
    <property type="entry name" value="P-loop containing nucleotide triphosphate hydrolases"/>
    <property type="match status" value="1"/>
</dbReference>
<dbReference type="GO" id="GO:0006355">
    <property type="term" value="P:regulation of DNA-templated transcription"/>
    <property type="evidence" value="ECO:0007669"/>
    <property type="project" value="InterPro"/>
</dbReference>
<dbReference type="GO" id="GO:0043565">
    <property type="term" value="F:sequence-specific DNA binding"/>
    <property type="evidence" value="ECO:0007669"/>
    <property type="project" value="InterPro"/>
</dbReference>
<proteinExistence type="predicted"/>
<keyword evidence="2" id="KW-0067">ATP-binding</keyword>
<dbReference type="Proteomes" id="UP000007013">
    <property type="component" value="Chromosome"/>
</dbReference>
<dbReference type="InterPro" id="IPR001789">
    <property type="entry name" value="Sig_transdc_resp-reg_receiver"/>
</dbReference>
<evidence type="ECO:0000256" key="3">
    <source>
        <dbReference type="ARBA" id="ARBA00023015"/>
    </source>
</evidence>
<dbReference type="InterPro" id="IPR025944">
    <property type="entry name" value="Sigma_54_int_dom_CS"/>
</dbReference>
<keyword evidence="6" id="KW-0597">Phosphoprotein</keyword>
<dbReference type="eggNOG" id="COG2204">
    <property type="taxonomic scope" value="Bacteria"/>
</dbReference>
<dbReference type="InterPro" id="IPR058031">
    <property type="entry name" value="AAA_lid_NorR"/>
</dbReference>
<evidence type="ECO:0000313" key="9">
    <source>
        <dbReference type="EMBL" id="ACB75386.1"/>
    </source>
</evidence>
<dbReference type="InterPro" id="IPR025943">
    <property type="entry name" value="Sigma_54_int_dom_ATP-bd_2"/>
</dbReference>
<dbReference type="InterPro" id="IPR003593">
    <property type="entry name" value="AAA+_ATPase"/>
</dbReference>
<dbReference type="SMART" id="SM00382">
    <property type="entry name" value="AAA"/>
    <property type="match status" value="1"/>
</dbReference>
<dbReference type="HOGENOM" id="CLU_000445_0_6_0"/>
<dbReference type="RefSeq" id="WP_012374923.1">
    <property type="nucleotide sequence ID" value="NC_010571.1"/>
</dbReference>
<evidence type="ECO:0000256" key="6">
    <source>
        <dbReference type="PROSITE-ProRule" id="PRU00169"/>
    </source>
</evidence>
<gene>
    <name evidence="9" type="ordered locus">Oter_2103</name>
</gene>
<dbReference type="Gene3D" id="3.40.50.2300">
    <property type="match status" value="1"/>
</dbReference>
<feature type="modified residue" description="4-aspartylphosphate" evidence="6">
    <location>
        <position position="52"/>
    </location>
</feature>
<dbReference type="KEGG" id="ote:Oter_2103"/>
<dbReference type="InterPro" id="IPR002197">
    <property type="entry name" value="HTH_Fis"/>
</dbReference>
<dbReference type="Gene3D" id="1.10.10.60">
    <property type="entry name" value="Homeodomain-like"/>
    <property type="match status" value="1"/>
</dbReference>
<keyword evidence="10" id="KW-1185">Reference proteome</keyword>
<dbReference type="PROSITE" id="PS50045">
    <property type="entry name" value="SIGMA54_INTERACT_4"/>
    <property type="match status" value="1"/>
</dbReference>
<dbReference type="Pfam" id="PF25601">
    <property type="entry name" value="AAA_lid_14"/>
    <property type="match status" value="1"/>
</dbReference>
<protein>
    <submittedName>
        <fullName evidence="9">Two component, sigma54 specific, transcriptional regulator, Fis family</fullName>
    </submittedName>
</protein>
<dbReference type="SUPFAM" id="SSF46689">
    <property type="entry name" value="Homeodomain-like"/>
    <property type="match status" value="1"/>
</dbReference>
<dbReference type="PROSITE" id="PS00676">
    <property type="entry name" value="SIGMA54_INTERACT_2"/>
    <property type="match status" value="1"/>
</dbReference>
<feature type="domain" description="Sigma-54 factor interaction" evidence="7">
    <location>
        <begin position="142"/>
        <end position="371"/>
    </location>
</feature>
<dbReference type="CDD" id="cd00009">
    <property type="entry name" value="AAA"/>
    <property type="match status" value="1"/>
</dbReference>
<dbReference type="SUPFAM" id="SSF52172">
    <property type="entry name" value="CheY-like"/>
    <property type="match status" value="1"/>
</dbReference>
<keyword evidence="3" id="KW-0805">Transcription regulation</keyword>
<evidence type="ECO:0000256" key="2">
    <source>
        <dbReference type="ARBA" id="ARBA00022840"/>
    </source>
</evidence>
<dbReference type="Gene3D" id="1.10.8.60">
    <property type="match status" value="1"/>
</dbReference>
<dbReference type="OrthoDB" id="9802354at2"/>
<keyword evidence="1" id="KW-0547">Nucleotide-binding</keyword>
<dbReference type="PANTHER" id="PTHR32071:SF122">
    <property type="entry name" value="SIGMA FACTOR"/>
    <property type="match status" value="1"/>
</dbReference>
<evidence type="ECO:0000259" key="8">
    <source>
        <dbReference type="PROSITE" id="PS50110"/>
    </source>
</evidence>